<dbReference type="PROSITE" id="PS50005">
    <property type="entry name" value="TPR"/>
    <property type="match status" value="2"/>
</dbReference>
<keyword evidence="1" id="KW-0802">TPR repeat</keyword>
<gene>
    <name evidence="3" type="ORF">FGL98_22015</name>
</gene>
<dbReference type="Pfam" id="PF13424">
    <property type="entry name" value="TPR_12"/>
    <property type="match status" value="2"/>
</dbReference>
<dbReference type="Gene3D" id="3.40.50.300">
    <property type="entry name" value="P-loop containing nucleotide triphosphate hydrolases"/>
    <property type="match status" value="1"/>
</dbReference>
<dbReference type="PANTHER" id="PTHR47691:SF3">
    <property type="entry name" value="HTH-TYPE TRANSCRIPTIONAL REGULATOR RV0890C-RELATED"/>
    <property type="match status" value="1"/>
</dbReference>
<protein>
    <submittedName>
        <fullName evidence="3">Tetratricopeptide repeat protein</fullName>
    </submittedName>
</protein>
<proteinExistence type="predicted"/>
<feature type="repeat" description="TPR" evidence="1">
    <location>
        <begin position="933"/>
        <end position="966"/>
    </location>
</feature>
<accession>A0A563DSH3</accession>
<evidence type="ECO:0000313" key="4">
    <source>
        <dbReference type="Proteomes" id="UP000320244"/>
    </source>
</evidence>
<dbReference type="Pfam" id="PF03704">
    <property type="entry name" value="BTAD"/>
    <property type="match status" value="1"/>
</dbReference>
<dbReference type="PRINTS" id="PR00364">
    <property type="entry name" value="DISEASERSIST"/>
</dbReference>
<dbReference type="SMART" id="SM00028">
    <property type="entry name" value="TPR"/>
    <property type="match status" value="5"/>
</dbReference>
<keyword evidence="4" id="KW-1185">Reference proteome</keyword>
<reference evidence="3 4" key="1">
    <citation type="submission" date="2019-05" db="EMBL/GenBank/DDBJ databases">
        <authorList>
            <person name="Lee S.D."/>
        </authorList>
    </citation>
    <scope>NUCLEOTIDE SEQUENCE [LARGE SCALE GENOMIC DNA]</scope>
    <source>
        <strain evidence="3 4">C5-26</strain>
    </source>
</reference>
<dbReference type="InterPro" id="IPR027417">
    <property type="entry name" value="P-loop_NTPase"/>
</dbReference>
<dbReference type="Gene3D" id="1.10.10.10">
    <property type="entry name" value="Winged helix-like DNA-binding domain superfamily/Winged helix DNA-binding domain"/>
    <property type="match status" value="1"/>
</dbReference>
<dbReference type="InterPro" id="IPR011990">
    <property type="entry name" value="TPR-like_helical_dom_sf"/>
</dbReference>
<dbReference type="SMART" id="SM01043">
    <property type="entry name" value="BTAD"/>
    <property type="match status" value="1"/>
</dbReference>
<dbReference type="SUPFAM" id="SSF52540">
    <property type="entry name" value="P-loop containing nucleoside triphosphate hydrolases"/>
    <property type="match status" value="1"/>
</dbReference>
<dbReference type="AlphaFoldDB" id="A0A563DSH3"/>
<feature type="domain" description="Bacterial transcriptional activator" evidence="2">
    <location>
        <begin position="875"/>
        <end position="1017"/>
    </location>
</feature>
<dbReference type="InterPro" id="IPR019734">
    <property type="entry name" value="TPR_rpt"/>
</dbReference>
<evidence type="ECO:0000256" key="1">
    <source>
        <dbReference type="PROSITE-ProRule" id="PRU00339"/>
    </source>
</evidence>
<dbReference type="GO" id="GO:0016887">
    <property type="term" value="F:ATP hydrolysis activity"/>
    <property type="evidence" value="ECO:0007669"/>
    <property type="project" value="InterPro"/>
</dbReference>
<sequence>MVRYRRSSMWTTEWSRMTGREQVKATVSRVATTPASPRTPLVGRDDEVVRLLRTLAGCRLVTLTGPGGVGKTRLALALMQADATAELAPDGAVTVELSAVSDAALVADTVRVALGVPDAPGRPAGVAIIDRLDAAAALLVLDNCEHLSPAVAELVDALLDGCPRLRVLATSREPLAVDGEALWPVHPFRVPPADTMTAAVVADTASGQLFEQRAQAVRPTFHLTDANAPGVTRVCRRAGGLPLAIELAAARVRVLSVEEIASGLDDMLGLLAGGARSKPVRQKSLRASLDWSNALLNGWEQTVLRRLGVFPGGFDLPAATAVVAGEDVSATELLDLLLRLVDQSLLTAQSTGGPVRYRLLSPIRDYARERLAEAGEQGAVAAAHLGFYADLVDRAEPLLSGPRQTEHLDELELEGNNLRAALKFAAESGAPPAGLRLAAGLERLCAVRGHYREEWQWLDWAATADPGAPEPLRAKALLGAGRLAFLACDYPAAVRRLEAGLRLYRQIGDRPGTVMALHGLGSVARELGRYARAEALYRQALTLAAGDADARQVAQARGYLGFTAWLQGDWQRAVTESEQALRAFRQLGDGEGIVWSLLSLGAVAQYRDEYAVAAEMLGQARELAERLGYREGMAWSLHELGLLALRRGDAAAEELLLDALSRHRALGDRWRTASVLEDLAACAQTTGDHRRSIALLGAAAQIRTAIGTELAPCERPRHDRVDAAARQHLREDDFAAAWLHGQGATLDQLITATATVPSPEPTHGRPPRDVHTTTTAPRLRIRALGACTVHRGTHLLTTADWGYGKPRELFFLLAGSPSLTKANIGTALWPDLDGPQLRNAFHTALRDLRRAVGDPGWILYAAGRYTLDRTREHSSDVEIFQEGLAAARRSKPPEVVLAHLQRAITAYGGEFGQDLPETEWVLARRVEFADAATRALSQVGRLLAAADRYDEAAEIYRRLIERDPLDEAANRHLMICLSRLGEVGQAAQRYQQLTELLRTELGVGPSPETRAVHQRLQAAD</sequence>
<feature type="repeat" description="TPR" evidence="1">
    <location>
        <begin position="514"/>
        <end position="547"/>
    </location>
</feature>
<evidence type="ECO:0000259" key="2">
    <source>
        <dbReference type="SMART" id="SM01043"/>
    </source>
</evidence>
<organism evidence="3 4">
    <name type="scientific">Leekyejoonella antrihumi</name>
    <dbReference type="NCBI Taxonomy" id="1660198"/>
    <lineage>
        <taxon>Bacteria</taxon>
        <taxon>Bacillati</taxon>
        <taxon>Actinomycetota</taxon>
        <taxon>Actinomycetes</taxon>
        <taxon>Micrococcales</taxon>
        <taxon>Dermacoccaceae</taxon>
        <taxon>Leekyejoonella</taxon>
    </lineage>
</organism>
<dbReference type="SUPFAM" id="SSF48452">
    <property type="entry name" value="TPR-like"/>
    <property type="match status" value="3"/>
</dbReference>
<dbReference type="InterPro" id="IPR005158">
    <property type="entry name" value="BTAD"/>
</dbReference>
<dbReference type="Proteomes" id="UP000320244">
    <property type="component" value="Unassembled WGS sequence"/>
</dbReference>
<dbReference type="InterPro" id="IPR036388">
    <property type="entry name" value="WH-like_DNA-bd_sf"/>
</dbReference>
<name>A0A563DSH3_9MICO</name>
<reference evidence="3 4" key="2">
    <citation type="submission" date="2019-08" db="EMBL/GenBank/DDBJ databases">
        <title>Jejuicoccus antrihumi gen. nov., sp. nov., a new member of the family Dermacoccaceae isolated from a cave.</title>
        <authorList>
            <person name="Schumann P."/>
            <person name="Kim I.S."/>
        </authorList>
    </citation>
    <scope>NUCLEOTIDE SEQUENCE [LARGE SCALE GENOMIC DNA]</scope>
    <source>
        <strain evidence="3 4">C5-26</strain>
    </source>
</reference>
<comment type="caution">
    <text evidence="3">The sequence shown here is derived from an EMBL/GenBank/DDBJ whole genome shotgun (WGS) entry which is preliminary data.</text>
</comment>
<dbReference type="PANTHER" id="PTHR47691">
    <property type="entry name" value="REGULATOR-RELATED"/>
    <property type="match status" value="1"/>
</dbReference>
<evidence type="ECO:0000313" key="3">
    <source>
        <dbReference type="EMBL" id="TWP33208.1"/>
    </source>
</evidence>
<dbReference type="Pfam" id="PF25872">
    <property type="entry name" value="HTH_77"/>
    <property type="match status" value="1"/>
</dbReference>
<dbReference type="Gene3D" id="1.25.40.10">
    <property type="entry name" value="Tetratricopeptide repeat domain"/>
    <property type="match status" value="2"/>
</dbReference>
<dbReference type="InterPro" id="IPR049945">
    <property type="entry name" value="AAA_22"/>
</dbReference>
<dbReference type="OrthoDB" id="3691954at2"/>
<dbReference type="Pfam" id="PF13401">
    <property type="entry name" value="AAA_22"/>
    <property type="match status" value="1"/>
</dbReference>
<dbReference type="InterPro" id="IPR058852">
    <property type="entry name" value="HTH_77"/>
</dbReference>
<dbReference type="EMBL" id="VCQV01000046">
    <property type="protein sequence ID" value="TWP33208.1"/>
    <property type="molecule type" value="Genomic_DNA"/>
</dbReference>